<feature type="region of interest" description="Disordered" evidence="5">
    <location>
        <begin position="57"/>
        <end position="94"/>
    </location>
</feature>
<dbReference type="GO" id="GO:0016020">
    <property type="term" value="C:membrane"/>
    <property type="evidence" value="ECO:0007669"/>
    <property type="project" value="UniProtKB-SubCell"/>
</dbReference>
<gene>
    <name evidence="8" type="ORF">CYMTET_41177</name>
</gene>
<evidence type="ECO:0000259" key="7">
    <source>
        <dbReference type="Pfam" id="PF03151"/>
    </source>
</evidence>
<evidence type="ECO:0000256" key="6">
    <source>
        <dbReference type="SAM" id="Phobius"/>
    </source>
</evidence>
<dbReference type="SUPFAM" id="SSF103481">
    <property type="entry name" value="Multidrug resistance efflux transporter EmrE"/>
    <property type="match status" value="1"/>
</dbReference>
<proteinExistence type="predicted"/>
<dbReference type="AlphaFoldDB" id="A0AAE0C8M6"/>
<feature type="transmembrane region" description="Helical" evidence="6">
    <location>
        <begin position="209"/>
        <end position="231"/>
    </location>
</feature>
<comment type="caution">
    <text evidence="8">The sequence shown here is derived from an EMBL/GenBank/DDBJ whole genome shotgun (WGS) entry which is preliminary data.</text>
</comment>
<dbReference type="EMBL" id="LGRX02027373">
    <property type="protein sequence ID" value="KAK3249390.1"/>
    <property type="molecule type" value="Genomic_DNA"/>
</dbReference>
<keyword evidence="3 6" id="KW-1133">Transmembrane helix</keyword>
<reference evidence="8 9" key="1">
    <citation type="journal article" date="2015" name="Genome Biol. Evol.">
        <title>Comparative Genomics of a Bacterivorous Green Alga Reveals Evolutionary Causalities and Consequences of Phago-Mixotrophic Mode of Nutrition.</title>
        <authorList>
            <person name="Burns J.A."/>
            <person name="Paasch A."/>
            <person name="Narechania A."/>
            <person name="Kim E."/>
        </authorList>
    </citation>
    <scope>NUCLEOTIDE SEQUENCE [LARGE SCALE GENOMIC DNA]</scope>
    <source>
        <strain evidence="8 9">PLY_AMNH</strain>
    </source>
</reference>
<evidence type="ECO:0000256" key="5">
    <source>
        <dbReference type="SAM" id="MobiDB-lite"/>
    </source>
</evidence>
<name>A0AAE0C8M6_9CHLO</name>
<keyword evidence="9" id="KW-1185">Reference proteome</keyword>
<feature type="transmembrane region" description="Helical" evidence="6">
    <location>
        <begin position="278"/>
        <end position="295"/>
    </location>
</feature>
<keyword evidence="2 6" id="KW-0812">Transmembrane</keyword>
<dbReference type="PANTHER" id="PTHR11132">
    <property type="entry name" value="SOLUTE CARRIER FAMILY 35"/>
    <property type="match status" value="1"/>
</dbReference>
<evidence type="ECO:0000256" key="3">
    <source>
        <dbReference type="ARBA" id="ARBA00022989"/>
    </source>
</evidence>
<feature type="transmembrane region" description="Helical" evidence="6">
    <location>
        <begin position="137"/>
        <end position="156"/>
    </location>
</feature>
<dbReference type="Pfam" id="PF03151">
    <property type="entry name" value="TPT"/>
    <property type="match status" value="1"/>
</dbReference>
<accession>A0AAE0C8M6</accession>
<dbReference type="InterPro" id="IPR004853">
    <property type="entry name" value="Sugar_P_trans_dom"/>
</dbReference>
<evidence type="ECO:0000313" key="9">
    <source>
        <dbReference type="Proteomes" id="UP001190700"/>
    </source>
</evidence>
<feature type="compositionally biased region" description="Low complexity" evidence="5">
    <location>
        <begin position="57"/>
        <end position="68"/>
    </location>
</feature>
<evidence type="ECO:0000313" key="8">
    <source>
        <dbReference type="EMBL" id="KAK3249390.1"/>
    </source>
</evidence>
<feature type="region of interest" description="Disordered" evidence="5">
    <location>
        <begin position="1"/>
        <end position="44"/>
    </location>
</feature>
<evidence type="ECO:0000256" key="4">
    <source>
        <dbReference type="ARBA" id="ARBA00023136"/>
    </source>
</evidence>
<comment type="subcellular location">
    <subcellularLocation>
        <location evidence="1">Membrane</location>
        <topology evidence="1">Multi-pass membrane protein</topology>
    </subcellularLocation>
</comment>
<keyword evidence="4 6" id="KW-0472">Membrane</keyword>
<sequence length="507" mass="55651">MTSLARQLTKITPVKSDPYARRNVVAKGGTPYRGARELSSRPNPSFLVDRAELRSFPSRRSSPSLNRLTVSASTGEDDGEDSESSFKKKRLKLPPSTRELRLSPDKFTDPTGRVSEKKTPDIWKYLVKFFKSSKETFVLVALLGCWYAANIYFNIYNKQVLSVFPLATTCTSIHLATASILMLSLWLLRIKKAPQFDAKTVKEVAPLSSLHLMGFLLTNMSLGAVNVSLTHTIKSLEPFFTVFLSYIFLGSVPSIPVMLTLFPIVAGVVVASATDISFNWYGFLTAMGSNLMFQSRNVISKKYMVESSRDSLEGGDDLEPLDEVNLFACITLSATILMLPVVLALDGSALYARWQAAGAGISGMFGIMKMEVFTKTVLAGVCRTADVLASYALLSRLNPVSHSVSNCIKRVVVIAVSIVFFKTPASFLNVVGTALALFGVFAYSMAKRMSNKSRPDLSKALEAPDPSKLEKFLSLFYPNFLRRLFSGKGSKDGGRKGVAGEDVEYNL</sequence>
<feature type="transmembrane region" description="Helical" evidence="6">
    <location>
        <begin position="427"/>
        <end position="446"/>
    </location>
</feature>
<feature type="compositionally biased region" description="Polar residues" evidence="5">
    <location>
        <begin position="1"/>
        <end position="10"/>
    </location>
</feature>
<feature type="domain" description="Sugar phosphate transporter" evidence="7">
    <location>
        <begin position="139"/>
        <end position="444"/>
    </location>
</feature>
<evidence type="ECO:0000256" key="1">
    <source>
        <dbReference type="ARBA" id="ARBA00004141"/>
    </source>
</evidence>
<feature type="transmembrane region" description="Helical" evidence="6">
    <location>
        <begin position="162"/>
        <end position="188"/>
    </location>
</feature>
<protein>
    <recommendedName>
        <fullName evidence="7">Sugar phosphate transporter domain-containing protein</fullName>
    </recommendedName>
</protein>
<organism evidence="8 9">
    <name type="scientific">Cymbomonas tetramitiformis</name>
    <dbReference type="NCBI Taxonomy" id="36881"/>
    <lineage>
        <taxon>Eukaryota</taxon>
        <taxon>Viridiplantae</taxon>
        <taxon>Chlorophyta</taxon>
        <taxon>Pyramimonadophyceae</taxon>
        <taxon>Pyramimonadales</taxon>
        <taxon>Pyramimonadaceae</taxon>
        <taxon>Cymbomonas</taxon>
    </lineage>
</organism>
<dbReference type="InterPro" id="IPR050186">
    <property type="entry name" value="TPT_transporter"/>
</dbReference>
<dbReference type="InterPro" id="IPR037185">
    <property type="entry name" value="EmrE-like"/>
</dbReference>
<dbReference type="Proteomes" id="UP001190700">
    <property type="component" value="Unassembled WGS sequence"/>
</dbReference>
<evidence type="ECO:0000256" key="2">
    <source>
        <dbReference type="ARBA" id="ARBA00022692"/>
    </source>
</evidence>
<feature type="transmembrane region" description="Helical" evidence="6">
    <location>
        <begin position="324"/>
        <end position="345"/>
    </location>
</feature>
<feature type="transmembrane region" description="Helical" evidence="6">
    <location>
        <begin position="243"/>
        <end position="271"/>
    </location>
</feature>